<dbReference type="AlphaFoldDB" id="A0A8C6WVP3"/>
<evidence type="ECO:0000256" key="4">
    <source>
        <dbReference type="ARBA" id="ARBA00022889"/>
    </source>
</evidence>
<dbReference type="InterPro" id="IPR051036">
    <property type="entry name" value="SIGLEC"/>
</dbReference>
<evidence type="ECO:0000256" key="13">
    <source>
        <dbReference type="ARBA" id="ARBA00046458"/>
    </source>
</evidence>
<evidence type="ECO:0000256" key="9">
    <source>
        <dbReference type="ARBA" id="ARBA00038361"/>
    </source>
</evidence>
<evidence type="ECO:0000256" key="1">
    <source>
        <dbReference type="ARBA" id="ARBA00004479"/>
    </source>
</evidence>
<sequence length="376" mass="40837">MVTLFWARTDAVGGSTQSEWKCHEKLTEYCLQLREREITAEAGLCAVIHCSFKTPQSFIPSSLVWFKCEPGQKCSASDIIFHSKNPNKIQPHFSGRVLLLEPDLTQRKCSIIINDLQLSDSGTYQFRVNSNNSGLSFSSSRATVSVKALQQKPTVQTPALTEGQHSALTCTAPGLCSGSEPTFTWTWRGAGDAPPNVTTATTDRLTPVNHRHSSTLELTASAELHGAELSCTVSYKPSSSSTQDSVRINVTYVKDLEVSGDTVVKEGDSLNVTCSVDSFPPSRLMWFGPNKTRLNVSETTESSSQTDLGSASLLIHNVTQAQSGQYMCEGLHLNSSQTRDVHISVCPPATVSLLPALIVSLILNVVFIVVIVFLVL</sequence>
<dbReference type="GO" id="GO:0005886">
    <property type="term" value="C:plasma membrane"/>
    <property type="evidence" value="ECO:0007669"/>
    <property type="project" value="TreeGrafter"/>
</dbReference>
<dbReference type="GO" id="GO:0007155">
    <property type="term" value="P:cell adhesion"/>
    <property type="evidence" value="ECO:0007669"/>
    <property type="project" value="UniProtKB-KW"/>
</dbReference>
<evidence type="ECO:0000313" key="17">
    <source>
        <dbReference type="Proteomes" id="UP000694523"/>
    </source>
</evidence>
<comment type="subcellular location">
    <subcellularLocation>
        <location evidence="1">Membrane</location>
        <topology evidence="1">Single-pass type I membrane protein</topology>
    </subcellularLocation>
</comment>
<organism evidence="16 17">
    <name type="scientific">Neogobius melanostomus</name>
    <name type="common">round goby</name>
    <dbReference type="NCBI Taxonomy" id="47308"/>
    <lineage>
        <taxon>Eukaryota</taxon>
        <taxon>Metazoa</taxon>
        <taxon>Chordata</taxon>
        <taxon>Craniata</taxon>
        <taxon>Vertebrata</taxon>
        <taxon>Euteleostomi</taxon>
        <taxon>Actinopterygii</taxon>
        <taxon>Neopterygii</taxon>
        <taxon>Teleostei</taxon>
        <taxon>Neoteleostei</taxon>
        <taxon>Acanthomorphata</taxon>
        <taxon>Gobiaria</taxon>
        <taxon>Gobiiformes</taxon>
        <taxon>Gobioidei</taxon>
        <taxon>Gobiidae</taxon>
        <taxon>Benthophilinae</taxon>
        <taxon>Neogobiini</taxon>
        <taxon>Neogobius</taxon>
    </lineage>
</organism>
<accession>A0A8C6WVP3</accession>
<proteinExistence type="inferred from homology"/>
<dbReference type="InterPro" id="IPR013783">
    <property type="entry name" value="Ig-like_fold"/>
</dbReference>
<feature type="domain" description="Ig-like" evidence="15">
    <location>
        <begin position="153"/>
        <end position="249"/>
    </location>
</feature>
<dbReference type="Ensembl" id="ENSNMLT00000038986.1">
    <property type="protein sequence ID" value="ENSNMLP00000035008.1"/>
    <property type="gene ID" value="ENSNMLG00000021742.1"/>
</dbReference>
<dbReference type="Pfam" id="PF24518">
    <property type="entry name" value="Ig_CD22"/>
    <property type="match status" value="1"/>
</dbReference>
<comment type="subunit">
    <text evidence="13">Predominantly monomer of isoform CD22-beta. Also found as heterodimer of isoform CD22-beta and a shorter isoform. Interacts with PTPN6/SHP-1, LYN, SYK, PIK3R1/PIK3R2 and PLCG1 upon phosphorylation. Interacts with GRB2, INPP5D and SHC1 upon phosphorylation. May form a complex with INPP5D/SHIP, GRB2 and SHC1.</text>
</comment>
<dbReference type="CDD" id="cd00096">
    <property type="entry name" value="Ig"/>
    <property type="match status" value="1"/>
</dbReference>
<dbReference type="Proteomes" id="UP000694523">
    <property type="component" value="Unplaced"/>
</dbReference>
<dbReference type="SMART" id="SM00408">
    <property type="entry name" value="IGc2"/>
    <property type="match status" value="1"/>
</dbReference>
<keyword evidence="3" id="KW-0430">Lectin</keyword>
<dbReference type="SUPFAM" id="SSF48726">
    <property type="entry name" value="Immunoglobulin"/>
    <property type="match status" value="3"/>
</dbReference>
<dbReference type="InterPro" id="IPR007110">
    <property type="entry name" value="Ig-like_dom"/>
</dbReference>
<evidence type="ECO:0000256" key="14">
    <source>
        <dbReference type="SAM" id="Phobius"/>
    </source>
</evidence>
<feature type="transmembrane region" description="Helical" evidence="14">
    <location>
        <begin position="353"/>
        <end position="375"/>
    </location>
</feature>
<evidence type="ECO:0000256" key="2">
    <source>
        <dbReference type="ARBA" id="ARBA00022692"/>
    </source>
</evidence>
<dbReference type="SMART" id="SM00409">
    <property type="entry name" value="IG"/>
    <property type="match status" value="3"/>
</dbReference>
<protein>
    <recommendedName>
        <fullName evidence="10">B-cell receptor CD22</fullName>
    </recommendedName>
    <alternativeName>
        <fullName evidence="11">Sialic acid-binding Ig-like lectin 2</fullName>
    </alternativeName>
</protein>
<reference evidence="16" key="1">
    <citation type="submission" date="2025-08" db="UniProtKB">
        <authorList>
            <consortium name="Ensembl"/>
        </authorList>
    </citation>
    <scope>IDENTIFICATION</scope>
</reference>
<dbReference type="PANTHER" id="PTHR12035">
    <property type="entry name" value="SIALIC ACID BINDING IMMUNOGLOBULIN-LIKE LECTIN"/>
    <property type="match status" value="1"/>
</dbReference>
<name>A0A8C6WVP3_9GOBI</name>
<keyword evidence="7" id="KW-1015">Disulfide bond</keyword>
<evidence type="ECO:0000256" key="3">
    <source>
        <dbReference type="ARBA" id="ARBA00022734"/>
    </source>
</evidence>
<evidence type="ECO:0000256" key="11">
    <source>
        <dbReference type="ARBA" id="ARBA00041781"/>
    </source>
</evidence>
<reference evidence="16" key="2">
    <citation type="submission" date="2025-09" db="UniProtKB">
        <authorList>
            <consortium name="Ensembl"/>
        </authorList>
    </citation>
    <scope>IDENTIFICATION</scope>
</reference>
<keyword evidence="5 14" id="KW-1133">Transmembrane helix</keyword>
<dbReference type="GO" id="GO:0030246">
    <property type="term" value="F:carbohydrate binding"/>
    <property type="evidence" value="ECO:0007669"/>
    <property type="project" value="UniProtKB-KW"/>
</dbReference>
<evidence type="ECO:0000259" key="15">
    <source>
        <dbReference type="PROSITE" id="PS50835"/>
    </source>
</evidence>
<dbReference type="InterPro" id="IPR013162">
    <property type="entry name" value="CD80_C2-set"/>
</dbReference>
<dbReference type="PROSITE" id="PS50835">
    <property type="entry name" value="IG_LIKE"/>
    <property type="match status" value="2"/>
</dbReference>
<keyword evidence="8" id="KW-0393">Immunoglobulin domain</keyword>
<keyword evidence="2 14" id="KW-0812">Transmembrane</keyword>
<dbReference type="Pfam" id="PF08205">
    <property type="entry name" value="C2-set_2"/>
    <property type="match status" value="1"/>
</dbReference>
<evidence type="ECO:0000256" key="12">
    <source>
        <dbReference type="ARBA" id="ARBA00045430"/>
    </source>
</evidence>
<dbReference type="InterPro" id="IPR056386">
    <property type="entry name" value="Ig_CD22"/>
</dbReference>
<comment type="function">
    <text evidence="12">Most highly expressed siglec (sialic acid-binding immunoglobulin-like lectin) on B-cells that plays a role in various aspects of B-cell biology including differentiation, antigen presentation, and trafficking to bone marrow. Binds to alpha 2,6-linked sialic acid residues of surface molecules such as CD22 itself, CD45 and IgM in a cis configuration. Can also bind to ligands on other cells as an adhesion molecule in a trans configuration. Acts as an inhibitory coreceptor on the surface of B-cells and inhibits B-cell receptor induced signaling, characterized by inhibition of the calcium mobilization and cellular activation. Mechanistically, the immunoreceptor tyrosine-based inhibitory motif domain is phosphorylated by the Src kinase LYN, which in turn leads to the recruitment of the protein tyrosine phosphatase 1/PTPN6, leading to the negative regulation of BCR signaling. If this negative signaling from is of sufficient strength, apoptosis of the B-cell can be induced.</text>
</comment>
<dbReference type="InterPro" id="IPR003598">
    <property type="entry name" value="Ig_sub2"/>
</dbReference>
<keyword evidence="17" id="KW-1185">Reference proteome</keyword>
<dbReference type="Gene3D" id="2.60.40.10">
    <property type="entry name" value="Immunoglobulins"/>
    <property type="match status" value="3"/>
</dbReference>
<evidence type="ECO:0000256" key="10">
    <source>
        <dbReference type="ARBA" id="ARBA00040106"/>
    </source>
</evidence>
<evidence type="ECO:0000313" key="16">
    <source>
        <dbReference type="Ensembl" id="ENSNMLP00000035008.1"/>
    </source>
</evidence>
<feature type="domain" description="Ig-like" evidence="15">
    <location>
        <begin position="251"/>
        <end position="344"/>
    </location>
</feature>
<dbReference type="InterPro" id="IPR003599">
    <property type="entry name" value="Ig_sub"/>
</dbReference>
<dbReference type="InterPro" id="IPR036179">
    <property type="entry name" value="Ig-like_dom_sf"/>
</dbReference>
<dbReference type="GO" id="GO:0033691">
    <property type="term" value="F:sialic acid binding"/>
    <property type="evidence" value="ECO:0007669"/>
    <property type="project" value="TreeGrafter"/>
</dbReference>
<keyword evidence="6 14" id="KW-0472">Membrane</keyword>
<dbReference type="Pfam" id="PF00047">
    <property type="entry name" value="ig"/>
    <property type="match status" value="1"/>
</dbReference>
<evidence type="ECO:0000256" key="6">
    <source>
        <dbReference type="ARBA" id="ARBA00023136"/>
    </source>
</evidence>
<dbReference type="InterPro" id="IPR013151">
    <property type="entry name" value="Immunoglobulin_dom"/>
</dbReference>
<evidence type="ECO:0000256" key="7">
    <source>
        <dbReference type="ARBA" id="ARBA00023157"/>
    </source>
</evidence>
<dbReference type="PANTHER" id="PTHR12035:SF128">
    <property type="entry name" value="BRANCHED CHAIN KETO ACID DEHYDROGENASE E1 SUBUNIT BETA,-LIKE-RELATED"/>
    <property type="match status" value="1"/>
</dbReference>
<evidence type="ECO:0000256" key="5">
    <source>
        <dbReference type="ARBA" id="ARBA00022989"/>
    </source>
</evidence>
<comment type="similarity">
    <text evidence="9">Belongs to the immunoglobulin superfamily. SIGLEC (sialic acid binding Ig-like lectin) family.</text>
</comment>
<evidence type="ECO:0000256" key="8">
    <source>
        <dbReference type="ARBA" id="ARBA00023319"/>
    </source>
</evidence>
<keyword evidence="4" id="KW-0130">Cell adhesion</keyword>